<dbReference type="Proteomes" id="UP001359559">
    <property type="component" value="Unassembled WGS sequence"/>
</dbReference>
<protein>
    <submittedName>
        <fullName evidence="1">Uncharacterized protein</fullName>
    </submittedName>
</protein>
<reference evidence="1 2" key="1">
    <citation type="submission" date="2024-01" db="EMBL/GenBank/DDBJ databases">
        <title>The genomes of 5 underutilized Papilionoideae crops provide insights into root nodulation and disease resistance.</title>
        <authorList>
            <person name="Yuan L."/>
        </authorList>
    </citation>
    <scope>NUCLEOTIDE SEQUENCE [LARGE SCALE GENOMIC DNA]</scope>
    <source>
        <strain evidence="1">LY-2023</strain>
        <tissue evidence="1">Leaf</tissue>
    </source>
</reference>
<comment type="caution">
    <text evidence="1">The sequence shown here is derived from an EMBL/GenBank/DDBJ whole genome shotgun (WGS) entry which is preliminary data.</text>
</comment>
<dbReference type="EMBL" id="JAYKXN010000004">
    <property type="protein sequence ID" value="KAK7295267.1"/>
    <property type="molecule type" value="Genomic_DNA"/>
</dbReference>
<accession>A0AAN9JAU9</accession>
<keyword evidence="2" id="KW-1185">Reference proteome</keyword>
<gene>
    <name evidence="1" type="ORF">RJT34_18173</name>
</gene>
<name>A0AAN9JAU9_CLITE</name>
<dbReference type="AlphaFoldDB" id="A0AAN9JAU9"/>
<evidence type="ECO:0000313" key="1">
    <source>
        <dbReference type="EMBL" id="KAK7295267.1"/>
    </source>
</evidence>
<sequence length="68" mass="7990">MVLNGERGIDEYDMFAVLIKICHAENWCRLFMKMDMEKKQALVQRTIDLLENLKESWGAVDGTMQPWV</sequence>
<proteinExistence type="predicted"/>
<organism evidence="1 2">
    <name type="scientific">Clitoria ternatea</name>
    <name type="common">Butterfly pea</name>
    <dbReference type="NCBI Taxonomy" id="43366"/>
    <lineage>
        <taxon>Eukaryota</taxon>
        <taxon>Viridiplantae</taxon>
        <taxon>Streptophyta</taxon>
        <taxon>Embryophyta</taxon>
        <taxon>Tracheophyta</taxon>
        <taxon>Spermatophyta</taxon>
        <taxon>Magnoliopsida</taxon>
        <taxon>eudicotyledons</taxon>
        <taxon>Gunneridae</taxon>
        <taxon>Pentapetalae</taxon>
        <taxon>rosids</taxon>
        <taxon>fabids</taxon>
        <taxon>Fabales</taxon>
        <taxon>Fabaceae</taxon>
        <taxon>Papilionoideae</taxon>
        <taxon>50 kb inversion clade</taxon>
        <taxon>NPAAA clade</taxon>
        <taxon>indigoferoid/millettioid clade</taxon>
        <taxon>Phaseoleae</taxon>
        <taxon>Clitoria</taxon>
    </lineage>
</organism>
<evidence type="ECO:0000313" key="2">
    <source>
        <dbReference type="Proteomes" id="UP001359559"/>
    </source>
</evidence>